<dbReference type="RefSeq" id="WP_379657896.1">
    <property type="nucleotide sequence ID" value="NZ_JBHTIV010000009.1"/>
</dbReference>
<dbReference type="PANTHER" id="PTHR42856:SF1">
    <property type="entry name" value="ACYL-COENZYME A THIOESTERASE PAAI"/>
    <property type="match status" value="1"/>
</dbReference>
<organism evidence="3 4">
    <name type="scientific">Psychroflexus salinarum</name>
    <dbReference type="NCBI Taxonomy" id="546024"/>
    <lineage>
        <taxon>Bacteria</taxon>
        <taxon>Pseudomonadati</taxon>
        <taxon>Bacteroidota</taxon>
        <taxon>Flavobacteriia</taxon>
        <taxon>Flavobacteriales</taxon>
        <taxon>Flavobacteriaceae</taxon>
        <taxon>Psychroflexus</taxon>
    </lineage>
</organism>
<dbReference type="NCBIfam" id="TIGR00369">
    <property type="entry name" value="unchar_dom_1"/>
    <property type="match status" value="1"/>
</dbReference>
<dbReference type="Gene3D" id="3.10.129.10">
    <property type="entry name" value="Hotdog Thioesterase"/>
    <property type="match status" value="1"/>
</dbReference>
<keyword evidence="4" id="KW-1185">Reference proteome</keyword>
<accession>A0ABW3GSF2</accession>
<dbReference type="InterPro" id="IPR003736">
    <property type="entry name" value="PAAI_dom"/>
</dbReference>
<dbReference type="Proteomes" id="UP001597049">
    <property type="component" value="Unassembled WGS sequence"/>
</dbReference>
<dbReference type="InterPro" id="IPR052723">
    <property type="entry name" value="Acyl-CoA_thioesterase_PaaI"/>
</dbReference>
<reference evidence="4" key="1">
    <citation type="journal article" date="2019" name="Int. J. Syst. Evol. Microbiol.">
        <title>The Global Catalogue of Microorganisms (GCM) 10K type strain sequencing project: providing services to taxonomists for standard genome sequencing and annotation.</title>
        <authorList>
            <consortium name="The Broad Institute Genomics Platform"/>
            <consortium name="The Broad Institute Genome Sequencing Center for Infectious Disease"/>
            <person name="Wu L."/>
            <person name="Ma J."/>
        </authorList>
    </citation>
    <scope>NUCLEOTIDE SEQUENCE [LARGE SCALE GENOMIC DNA]</scope>
    <source>
        <strain evidence="4">CCUG 56752</strain>
    </source>
</reference>
<dbReference type="CDD" id="cd03443">
    <property type="entry name" value="PaaI_thioesterase"/>
    <property type="match status" value="1"/>
</dbReference>
<evidence type="ECO:0000256" key="1">
    <source>
        <dbReference type="ARBA" id="ARBA00022801"/>
    </source>
</evidence>
<dbReference type="InterPro" id="IPR006683">
    <property type="entry name" value="Thioestr_dom"/>
</dbReference>
<keyword evidence="1 3" id="KW-0378">Hydrolase</keyword>
<sequence>MSYNLIPKKMLSQDPFSTWLGIEILEVSLGKCKVGLKIRPEMLNSMQKAHGGITYALADTAFGFAANTYGKYAVSIETSINHIEALSVDDYITAESTVEVTKNRLGFHYVELKRGEEIVALFKGVVYRTSKEWDLNDN</sequence>
<evidence type="ECO:0000313" key="4">
    <source>
        <dbReference type="Proteomes" id="UP001597049"/>
    </source>
</evidence>
<dbReference type="PANTHER" id="PTHR42856">
    <property type="entry name" value="ACYL-COENZYME A THIOESTERASE PAAI"/>
    <property type="match status" value="1"/>
</dbReference>
<feature type="domain" description="Thioesterase" evidence="2">
    <location>
        <begin position="49"/>
        <end position="117"/>
    </location>
</feature>
<proteinExistence type="predicted"/>
<evidence type="ECO:0000259" key="2">
    <source>
        <dbReference type="Pfam" id="PF03061"/>
    </source>
</evidence>
<comment type="caution">
    <text evidence="3">The sequence shown here is derived from an EMBL/GenBank/DDBJ whole genome shotgun (WGS) entry which is preliminary data.</text>
</comment>
<dbReference type="GO" id="GO:0016787">
    <property type="term" value="F:hydrolase activity"/>
    <property type="evidence" value="ECO:0007669"/>
    <property type="project" value="UniProtKB-KW"/>
</dbReference>
<protein>
    <submittedName>
        <fullName evidence="3">PaaI family thioesterase</fullName>
        <ecNumber evidence="3">3.1.2.-</ecNumber>
    </submittedName>
</protein>
<name>A0ABW3GSF2_9FLAO</name>
<dbReference type="EC" id="3.1.2.-" evidence="3"/>
<gene>
    <name evidence="3" type="ORF">ACFQ0R_08210</name>
</gene>
<dbReference type="InterPro" id="IPR029069">
    <property type="entry name" value="HotDog_dom_sf"/>
</dbReference>
<dbReference type="EMBL" id="JBHTIV010000009">
    <property type="protein sequence ID" value="MFD0932573.1"/>
    <property type="molecule type" value="Genomic_DNA"/>
</dbReference>
<evidence type="ECO:0000313" key="3">
    <source>
        <dbReference type="EMBL" id="MFD0932573.1"/>
    </source>
</evidence>
<dbReference type="Pfam" id="PF03061">
    <property type="entry name" value="4HBT"/>
    <property type="match status" value="1"/>
</dbReference>
<dbReference type="SUPFAM" id="SSF54637">
    <property type="entry name" value="Thioesterase/thiol ester dehydrase-isomerase"/>
    <property type="match status" value="1"/>
</dbReference>